<keyword evidence="6" id="KW-1185">Reference proteome</keyword>
<dbReference type="CDD" id="cd02696">
    <property type="entry name" value="MurNAc-LAA"/>
    <property type="match status" value="1"/>
</dbReference>
<dbReference type="PANTHER" id="PTHR30404:SF0">
    <property type="entry name" value="N-ACETYLMURAMOYL-L-ALANINE AMIDASE AMIC"/>
    <property type="match status" value="1"/>
</dbReference>
<evidence type="ECO:0000256" key="2">
    <source>
        <dbReference type="ARBA" id="ARBA00011901"/>
    </source>
</evidence>
<comment type="catalytic activity">
    <reaction evidence="1">
        <text>Hydrolyzes the link between N-acetylmuramoyl residues and L-amino acid residues in certain cell-wall glycopeptides.</text>
        <dbReference type="EC" id="3.5.1.28"/>
    </reaction>
</comment>
<name>A0A6N6RMF7_9FLAO</name>
<dbReference type="GO" id="GO:0030288">
    <property type="term" value="C:outer membrane-bounded periplasmic space"/>
    <property type="evidence" value="ECO:0007669"/>
    <property type="project" value="TreeGrafter"/>
</dbReference>
<dbReference type="EMBL" id="WBVO01000001">
    <property type="protein sequence ID" value="KAB2814777.1"/>
    <property type="molecule type" value="Genomic_DNA"/>
</dbReference>
<reference evidence="5 6" key="1">
    <citation type="submission" date="2019-09" db="EMBL/GenBank/DDBJ databases">
        <title>Genomes of family Cryomorphaceae.</title>
        <authorList>
            <person name="Bowman J.P."/>
        </authorList>
    </citation>
    <scope>NUCLEOTIDE SEQUENCE [LARGE SCALE GENOMIC DNA]</scope>
    <source>
        <strain evidence="5 6">LMG 25704</strain>
    </source>
</reference>
<dbReference type="Gene3D" id="3.40.630.40">
    <property type="entry name" value="Zn-dependent exopeptidases"/>
    <property type="match status" value="1"/>
</dbReference>
<dbReference type="InterPro" id="IPR002508">
    <property type="entry name" value="MurNAc-LAA_cat"/>
</dbReference>
<keyword evidence="3" id="KW-0378">Hydrolase</keyword>
<organism evidence="5 6">
    <name type="scientific">Phaeocystidibacter luteus</name>
    <dbReference type="NCBI Taxonomy" id="911197"/>
    <lineage>
        <taxon>Bacteria</taxon>
        <taxon>Pseudomonadati</taxon>
        <taxon>Bacteroidota</taxon>
        <taxon>Flavobacteriia</taxon>
        <taxon>Flavobacteriales</taxon>
        <taxon>Phaeocystidibacteraceae</taxon>
        <taxon>Phaeocystidibacter</taxon>
    </lineage>
</organism>
<dbReference type="OrthoDB" id="9806267at2"/>
<dbReference type="Pfam" id="PF01520">
    <property type="entry name" value="Amidase_3"/>
    <property type="match status" value="1"/>
</dbReference>
<dbReference type="Proteomes" id="UP000468650">
    <property type="component" value="Unassembled WGS sequence"/>
</dbReference>
<evidence type="ECO:0000259" key="4">
    <source>
        <dbReference type="SMART" id="SM00646"/>
    </source>
</evidence>
<dbReference type="FunFam" id="3.40.630.40:FF:000005">
    <property type="entry name" value="N-acetylmuramoyl-L-alanine amidase (AmiA)"/>
    <property type="match status" value="1"/>
</dbReference>
<dbReference type="SMART" id="SM00646">
    <property type="entry name" value="Ami_3"/>
    <property type="match status" value="1"/>
</dbReference>
<dbReference type="GO" id="GO:0009253">
    <property type="term" value="P:peptidoglycan catabolic process"/>
    <property type="evidence" value="ECO:0007669"/>
    <property type="project" value="InterPro"/>
</dbReference>
<dbReference type="AlphaFoldDB" id="A0A6N6RMF7"/>
<dbReference type="InterPro" id="IPR050695">
    <property type="entry name" value="N-acetylmuramoyl_amidase_3"/>
</dbReference>
<evidence type="ECO:0000313" key="6">
    <source>
        <dbReference type="Proteomes" id="UP000468650"/>
    </source>
</evidence>
<dbReference type="EC" id="3.5.1.28" evidence="2"/>
<gene>
    <name evidence="5" type="ORF">F8C67_03250</name>
</gene>
<accession>A0A6N6RMF7</accession>
<dbReference type="PANTHER" id="PTHR30404">
    <property type="entry name" value="N-ACETYLMURAMOYL-L-ALANINE AMIDASE"/>
    <property type="match status" value="1"/>
</dbReference>
<evidence type="ECO:0000256" key="1">
    <source>
        <dbReference type="ARBA" id="ARBA00001561"/>
    </source>
</evidence>
<dbReference type="GO" id="GO:0008745">
    <property type="term" value="F:N-acetylmuramoyl-L-alanine amidase activity"/>
    <property type="evidence" value="ECO:0007669"/>
    <property type="project" value="UniProtKB-EC"/>
</dbReference>
<proteinExistence type="predicted"/>
<comment type="caution">
    <text evidence="5">The sequence shown here is derived from an EMBL/GenBank/DDBJ whole genome shotgun (WGS) entry which is preliminary data.</text>
</comment>
<evidence type="ECO:0000256" key="3">
    <source>
        <dbReference type="ARBA" id="ARBA00022801"/>
    </source>
</evidence>
<protein>
    <recommendedName>
        <fullName evidence="2">N-acetylmuramoyl-L-alanine amidase</fullName>
        <ecNumber evidence="2">3.5.1.28</ecNumber>
    </recommendedName>
</protein>
<evidence type="ECO:0000313" key="5">
    <source>
        <dbReference type="EMBL" id="KAB2814777.1"/>
    </source>
</evidence>
<sequence length="415" mass="46578">MRACALRKGSFTFVRPNKNGSKLVKIYAKVSKQTDAIYRPQTKRWTLLVLLGLILPSLGFEHKRVEADDKVNVVVIDAGHGGKDPGNVGTGRYRKKEKDVSLNVALLLGKYIEENLPDVKVIYTRDDDTFLELHERCNIANEAGADLFISIHCNAATARSAYGTETYVMGLTREEANLEVSRKENSVIFLEDNYEENYEGFDPNSPLSTIFGRLSQSAHLDQSVEYASLVQDQFRERVQRRDRGVKQSVLYVLDYTAMPSVLIELGFLTNRNEEDFLLSERGQELMASGIYRAFKDYKLHMDAIADGLVIQERPDSALVENQPEIEAPAPPHFAVQIMVSSNLVEQNPENFGGLEGVSFYKEGRLYKYILDGYSSKADALEAQARAKAAGFNDAYLVAFHRGEKISVGEAERLLQ</sequence>
<dbReference type="SUPFAM" id="SSF53187">
    <property type="entry name" value="Zn-dependent exopeptidases"/>
    <property type="match status" value="1"/>
</dbReference>
<feature type="domain" description="MurNAc-LAA" evidence="4">
    <location>
        <begin position="137"/>
        <end position="295"/>
    </location>
</feature>